<evidence type="ECO:0000259" key="1">
    <source>
        <dbReference type="Pfam" id="PF25056"/>
    </source>
</evidence>
<dbReference type="Gene3D" id="3.40.970.30">
    <property type="entry name" value="yp_829618.1 like domains"/>
    <property type="match status" value="1"/>
</dbReference>
<dbReference type="OrthoDB" id="5509438at2"/>
<dbReference type="AlphaFoldDB" id="A0A0F6SET4"/>
<organism evidence="2 3">
    <name type="scientific">Sandaracinus amylolyticus</name>
    <dbReference type="NCBI Taxonomy" id="927083"/>
    <lineage>
        <taxon>Bacteria</taxon>
        <taxon>Pseudomonadati</taxon>
        <taxon>Myxococcota</taxon>
        <taxon>Polyangia</taxon>
        <taxon>Polyangiales</taxon>
        <taxon>Sandaracinaceae</taxon>
        <taxon>Sandaracinus</taxon>
    </lineage>
</organism>
<dbReference type="Proteomes" id="UP000034883">
    <property type="component" value="Chromosome"/>
</dbReference>
<keyword evidence="3" id="KW-1185">Reference proteome</keyword>
<gene>
    <name evidence="2" type="ORF">DB32_002898</name>
</gene>
<dbReference type="InterPro" id="IPR056695">
    <property type="entry name" value="DUF7793"/>
</dbReference>
<name>A0A0F6SET4_9BACT</name>
<dbReference type="KEGG" id="samy:DB32_002898"/>
<evidence type="ECO:0000313" key="2">
    <source>
        <dbReference type="EMBL" id="AKF05749.1"/>
    </source>
</evidence>
<dbReference type="EMBL" id="CP011125">
    <property type="protein sequence ID" value="AKF05749.1"/>
    <property type="molecule type" value="Genomic_DNA"/>
</dbReference>
<reference evidence="2 3" key="1">
    <citation type="submission" date="2015-03" db="EMBL/GenBank/DDBJ databases">
        <title>Genome assembly of Sandaracinus amylolyticus DSM 53668.</title>
        <authorList>
            <person name="Sharma G."/>
            <person name="Subramanian S."/>
        </authorList>
    </citation>
    <scope>NUCLEOTIDE SEQUENCE [LARGE SCALE GENOMIC DNA]</scope>
    <source>
        <strain evidence="2 3">DSM 53668</strain>
    </source>
</reference>
<evidence type="ECO:0000313" key="3">
    <source>
        <dbReference type="Proteomes" id="UP000034883"/>
    </source>
</evidence>
<protein>
    <recommendedName>
        <fullName evidence="1">DUF7793 domain-containing protein</fullName>
    </recommendedName>
</protein>
<feature type="domain" description="DUF7793" evidence="1">
    <location>
        <begin position="31"/>
        <end position="139"/>
    </location>
</feature>
<proteinExistence type="predicted"/>
<dbReference type="STRING" id="927083.DB32_002898"/>
<dbReference type="RefSeq" id="WP_053232982.1">
    <property type="nucleotide sequence ID" value="NZ_CP011125.1"/>
</dbReference>
<accession>A0A0F6SET4</accession>
<dbReference type="Pfam" id="PF25056">
    <property type="entry name" value="DUF7793"/>
    <property type="match status" value="1"/>
</dbReference>
<sequence length="154" mass="16816">MPEPDDLVRSLVQSHALTHVGDSRNTAYYRLDDDVLVAIPHQGSQDDGATARENASMQRDVFRAAGKKGAIVIFFDRMTSQNKDARVVYQSMGDVLTCTALVGGTMLTRAMASFFLGLSRPSMPIKLFATFDAALAWCGQINQSADRTLVERAS</sequence>